<feature type="transmembrane region" description="Helical" evidence="1">
    <location>
        <begin position="80"/>
        <end position="102"/>
    </location>
</feature>
<dbReference type="InterPro" id="IPR049458">
    <property type="entry name" value="EpsG-like"/>
</dbReference>
<dbReference type="AlphaFoldDB" id="A0A317PVT5"/>
<keyword evidence="3" id="KW-1185">Reference proteome</keyword>
<dbReference type="Proteomes" id="UP000246964">
    <property type="component" value="Unassembled WGS sequence"/>
</dbReference>
<feature type="transmembrane region" description="Helical" evidence="1">
    <location>
        <begin position="231"/>
        <end position="248"/>
    </location>
</feature>
<feature type="transmembrane region" description="Helical" evidence="1">
    <location>
        <begin position="54"/>
        <end position="74"/>
    </location>
</feature>
<protein>
    <submittedName>
        <fullName evidence="2">EpsG-like putative glucosyltransferase</fullName>
    </submittedName>
</protein>
<sequence length="338" mass="39159">MLLHLLLFIMCFCAVPRFNSRYPLWLLGIFIGTLIFGIRVNYGNDFESYSESFYLSEIGVYFWGMADILYVFFIEVSPSFEFFIFVTTFLLFLSIALVGSALPRHERFFFICLYFLNPFIFLMQLSAIRQSIAISFVNFAAFLIIKNKNKLSFVLSSIASLAHSSAIVSAPALIVGSLLSERISKVYVAFFAFTSVILGLYLFPYLENFLLSIEQLSGYIHYLEEAEQGSLMSFVLSVMLLSFIIIRYDTIHKSVALLSIFGLIVKLISTNALMLSRIVMYFDVFILISFSFLLFKERSSWFGFWLFGVLTVTYIFRYIKFFVSQYWVMFHDLDVLLF</sequence>
<keyword evidence="1" id="KW-0812">Transmembrane</keyword>
<feature type="transmembrane region" description="Helical" evidence="1">
    <location>
        <begin position="278"/>
        <end position="295"/>
    </location>
</feature>
<proteinExistence type="predicted"/>
<accession>A0A317PVT5</accession>
<dbReference type="GO" id="GO:0016740">
    <property type="term" value="F:transferase activity"/>
    <property type="evidence" value="ECO:0007669"/>
    <property type="project" value="UniProtKB-KW"/>
</dbReference>
<dbReference type="Pfam" id="PF14897">
    <property type="entry name" value="EpsG"/>
    <property type="match status" value="1"/>
</dbReference>
<name>A0A317PVT5_9GAMM</name>
<feature type="transmembrane region" description="Helical" evidence="1">
    <location>
        <begin position="302"/>
        <end position="319"/>
    </location>
</feature>
<feature type="transmembrane region" description="Helical" evidence="1">
    <location>
        <begin position="114"/>
        <end position="145"/>
    </location>
</feature>
<feature type="transmembrane region" description="Helical" evidence="1">
    <location>
        <begin position="23"/>
        <end position="42"/>
    </location>
</feature>
<feature type="transmembrane region" description="Helical" evidence="1">
    <location>
        <begin position="255"/>
        <end position="272"/>
    </location>
</feature>
<keyword evidence="1" id="KW-1133">Transmembrane helix</keyword>
<reference evidence="2 3" key="1">
    <citation type="submission" date="2018-05" db="EMBL/GenBank/DDBJ databases">
        <title>Freshwater and sediment microbial communities from various areas in North America, analyzing microbe dynamics in response to fracking.</title>
        <authorList>
            <person name="Lamendella R."/>
        </authorList>
    </citation>
    <scope>NUCLEOTIDE SEQUENCE [LARGE SCALE GENOMIC DNA]</scope>
    <source>
        <strain evidence="2 3">125B1</strain>
    </source>
</reference>
<comment type="caution">
    <text evidence="2">The sequence shown here is derived from an EMBL/GenBank/DDBJ whole genome shotgun (WGS) entry which is preliminary data.</text>
</comment>
<dbReference type="EMBL" id="QGTT01000029">
    <property type="protein sequence ID" value="PWW06857.1"/>
    <property type="molecule type" value="Genomic_DNA"/>
</dbReference>
<gene>
    <name evidence="2" type="ORF">DET45_1299</name>
</gene>
<keyword evidence="2" id="KW-0808">Transferase</keyword>
<feature type="transmembrane region" description="Helical" evidence="1">
    <location>
        <begin position="151"/>
        <end position="174"/>
    </location>
</feature>
<feature type="transmembrane region" description="Helical" evidence="1">
    <location>
        <begin position="186"/>
        <end position="206"/>
    </location>
</feature>
<evidence type="ECO:0000313" key="2">
    <source>
        <dbReference type="EMBL" id="PWW06857.1"/>
    </source>
</evidence>
<evidence type="ECO:0000256" key="1">
    <source>
        <dbReference type="SAM" id="Phobius"/>
    </source>
</evidence>
<organism evidence="2 3">
    <name type="scientific">Pseudidiomarina maritima</name>
    <dbReference type="NCBI Taxonomy" id="519453"/>
    <lineage>
        <taxon>Bacteria</taxon>
        <taxon>Pseudomonadati</taxon>
        <taxon>Pseudomonadota</taxon>
        <taxon>Gammaproteobacteria</taxon>
        <taxon>Alteromonadales</taxon>
        <taxon>Idiomarinaceae</taxon>
        <taxon>Pseudidiomarina</taxon>
    </lineage>
</organism>
<dbReference type="RefSeq" id="WP_146204109.1">
    <property type="nucleotide sequence ID" value="NZ_QGTT01000029.1"/>
</dbReference>
<evidence type="ECO:0000313" key="3">
    <source>
        <dbReference type="Proteomes" id="UP000246964"/>
    </source>
</evidence>
<keyword evidence="1" id="KW-0472">Membrane</keyword>